<dbReference type="STRING" id="392421.SAMN04488694_11449"/>
<accession>A0A1I0HMK3</accession>
<dbReference type="RefSeq" id="WP_092933837.1">
    <property type="nucleotide sequence ID" value="NZ_FOIC01000014.1"/>
</dbReference>
<gene>
    <name evidence="2" type="ORF">SAMN04488694_11449</name>
</gene>
<keyword evidence="3" id="KW-1185">Reference proteome</keyword>
<keyword evidence="1" id="KW-0175">Coiled coil</keyword>
<organism evidence="2 3">
    <name type="scientific">Natrinema hispanicum</name>
    <dbReference type="NCBI Taxonomy" id="392421"/>
    <lineage>
        <taxon>Archaea</taxon>
        <taxon>Methanobacteriati</taxon>
        <taxon>Methanobacteriota</taxon>
        <taxon>Stenosarchaea group</taxon>
        <taxon>Halobacteria</taxon>
        <taxon>Halobacteriales</taxon>
        <taxon>Natrialbaceae</taxon>
        <taxon>Natrinema</taxon>
    </lineage>
</organism>
<evidence type="ECO:0000313" key="3">
    <source>
        <dbReference type="Proteomes" id="UP000199320"/>
    </source>
</evidence>
<evidence type="ECO:0000313" key="2">
    <source>
        <dbReference type="EMBL" id="SET84981.1"/>
    </source>
</evidence>
<dbReference type="EMBL" id="FOIC01000014">
    <property type="protein sequence ID" value="SET84981.1"/>
    <property type="molecule type" value="Genomic_DNA"/>
</dbReference>
<reference evidence="3" key="1">
    <citation type="submission" date="2016-10" db="EMBL/GenBank/DDBJ databases">
        <authorList>
            <person name="Varghese N."/>
            <person name="Submissions S."/>
        </authorList>
    </citation>
    <scope>NUCLEOTIDE SEQUENCE [LARGE SCALE GENOMIC DNA]</scope>
    <source>
        <strain evidence="3">CDM_6</strain>
    </source>
</reference>
<feature type="coiled-coil region" evidence="1">
    <location>
        <begin position="77"/>
        <end position="104"/>
    </location>
</feature>
<dbReference type="Proteomes" id="UP000199320">
    <property type="component" value="Unassembled WGS sequence"/>
</dbReference>
<protein>
    <submittedName>
        <fullName evidence="2">Uncharacterized protein</fullName>
    </submittedName>
</protein>
<dbReference type="AlphaFoldDB" id="A0A1I0HMK3"/>
<evidence type="ECO:0000256" key="1">
    <source>
        <dbReference type="SAM" id="Coils"/>
    </source>
</evidence>
<proteinExistence type="predicted"/>
<sequence>MPASEFETELKNYYEQKRQSQLTSKIGQAADLMRETLLLCAVYDEVFDETITPDQSIRDDVDTLRSHVQNSEFDMIESKIEAVLDQLEAERDNAREKLQIELHGIEDRISGFRSLNKRISEVEEGRINKLFDAVDSLDDVPINEEQEFERLENGVREDARAFVQELETVESDLFEGFRGSDIEEQVRSLLQGDTLYLTQPQREEITALRESQLGPYLTLSLEGE</sequence>
<name>A0A1I0HMK3_9EURY</name>